<dbReference type="GO" id="GO:0031410">
    <property type="term" value="C:cytoplasmic vesicle"/>
    <property type="evidence" value="ECO:0007669"/>
    <property type="project" value="TreeGrafter"/>
</dbReference>
<dbReference type="PROSITE" id="PS50211">
    <property type="entry name" value="DENN"/>
    <property type="match status" value="1"/>
</dbReference>
<evidence type="ECO:0000313" key="5">
    <source>
        <dbReference type="EMBL" id="KAK4467780.1"/>
    </source>
</evidence>
<dbReference type="Gene3D" id="2.100.10.50">
    <property type="match status" value="1"/>
</dbReference>
<dbReference type="InterPro" id="IPR051696">
    <property type="entry name" value="DENN_Domain_GEFs"/>
</dbReference>
<dbReference type="PANTHER" id="PTHR12296">
    <property type="entry name" value="DENN DOMAIN-CONTAINING PROTEIN 4"/>
    <property type="match status" value="1"/>
</dbReference>
<organism evidence="5 6">
    <name type="scientific">Schistosoma mekongi</name>
    <name type="common">Parasitic worm</name>
    <dbReference type="NCBI Taxonomy" id="38744"/>
    <lineage>
        <taxon>Eukaryota</taxon>
        <taxon>Metazoa</taxon>
        <taxon>Spiralia</taxon>
        <taxon>Lophotrochozoa</taxon>
        <taxon>Platyhelminthes</taxon>
        <taxon>Trematoda</taxon>
        <taxon>Digenea</taxon>
        <taxon>Strigeidida</taxon>
        <taxon>Schistosomatoidea</taxon>
        <taxon>Schistosomatidae</taxon>
        <taxon>Schistosoma</taxon>
    </lineage>
</organism>
<dbReference type="EMBL" id="JALJAT010000008">
    <property type="protein sequence ID" value="KAK4467780.1"/>
    <property type="molecule type" value="Genomic_DNA"/>
</dbReference>
<evidence type="ECO:0000313" key="6">
    <source>
        <dbReference type="Proteomes" id="UP001292079"/>
    </source>
</evidence>
<dbReference type="InterPro" id="IPR005113">
    <property type="entry name" value="uDENN_dom"/>
</dbReference>
<feature type="region of interest" description="Disordered" evidence="2">
    <location>
        <begin position="1539"/>
        <end position="1562"/>
    </location>
</feature>
<comment type="caution">
    <text evidence="5">The sequence shown here is derived from an EMBL/GenBank/DDBJ whole genome shotgun (WGS) entry which is preliminary data.</text>
</comment>
<feature type="compositionally biased region" description="Low complexity" evidence="2">
    <location>
        <begin position="1348"/>
        <end position="1362"/>
    </location>
</feature>
<dbReference type="PANTHER" id="PTHR12296:SF30">
    <property type="entry name" value="DENN DOMAIN-CONTAINING PROTEIN CRAG"/>
    <property type="match status" value="1"/>
</dbReference>
<evidence type="ECO:0000259" key="3">
    <source>
        <dbReference type="PROSITE" id="PS50211"/>
    </source>
</evidence>
<sequence>MDRNNLPERLAEYFVICGLPENPNTYDVSKIHTHAEEIIAPNASIDFTRFPEPIVDIKIVSLREKEEIPEGYTRMKYSVSGKHKANILLNFGEEACICYRRGRDQSYVKDIDTLGEKQYPKANAVVLSRTIGGRAADLQSSLTNRLFLSYLRGTTESSIDSLAVTDMCIIIPEKQESCPPAYRQVTEPICISSFRLKAYICYRKSLVKQYIISYEPEVLYWYKVPNIDINFSHRNTPDKLSKDFIISNNSSDDSGMCNQSNVVYDKSRPGFQPVTPLDPDIFQVANFCLPWGASIESWSVNQDPPEINSFAFMLTNESYQQLYGVALTFYEPYVEELDLHKCYCLGVDPELVSPKSRVGAAANRQPDANEDAIAKRQRHFLASRVGDRIIGVTKTLCILSRWSFTLPFSNFLGFVYSRCLLSNKSDNIPLERYLGYFLFEIPFPDRTVPNVSVDLCAAPILLQRPDDTNASSSCESFFRLLDNLSVDLIIHLFVQLLTEQKILMSSVRHSVLSDIGEALTCMIFPLKWTVVYIPYIYMGCIHVIQSPSPYLIGMDSRFFDFFRLPPNGGIAFLDLDTNNFKPPLAPGQPTFDPKVLPRKPLKQLKSRLFDLKEKIFQMKNSRQISKVIPRNILLDCMFSTSDSEIAQDELIKVRQRTQIGSLIKEAFLQFMVHLLKDYRLCLIPVRNSQSDAMFNVEYFLRECADKHTIPFYRALFETQQWTNFVRDRIYASSRDEELDFFDNRIELLLESELNLPSQDHLHRSRNNNSLVAMSNLFANHWSASSYHEKLVNRSFMTINDHSTDRSLSSIASVKDKSDESTDSQISSDLVLSNNNPCTIVVGPPSWPIPEFVDALQHEEQCLWTAKYSLGVVPIKLNSALLDLLASRAFLLSSTLSQNPVTSMFKANNDSSKSIITVATCFPSSERKVMENNYTDILSSSYLFNADCSELPVNTNNLYCLDSQTIDTTSTSTTMMTKLPLYNKFRLGSLMLVDSQSPLLIRPNRCENASLLGLSTKYSLPVSNSTILRRTSQELRYTLNYCIGITQSDDYSKVRYLAGTAYSIWFMLLPAYLSGVYTYHTNQINSLDHYASESDNIEYLTSTSLKSSSPNINNDSNTNNNNNNRISLTAMNIIKQILTQSLEVFKRICDYEIEVPDQVALRILLVLFFQNRVDDFNLMQFINSIDWTSSSTGIVNHNSVFCLPLFMFDVASVILPHPLTSSDDLTDLGYSTLNKHEDKPSPNQDWPDDKSKCYDACDNLIPCAVALTNHQILVGSNSTYIDQIANCSMLVNHPETGSTLYTTEQSEPSTLDCTFDNEISIAQNHYTPSTIENVTGASTTAAFNDEDNCSSNRNDSSSGSNLDDNSHTSTDDEDSDENDRQHNYGYSLLSSALSKIKRPFLHHYNASTTVTTLSHACQPPLPSPPVTSHPFFSHHGSIEMNRNSKRILSSTSPRKSLDDTSSLDAVQQSVIHHDQFNNSNNDSVHNYVDGNNSEGDNTQSKISVVHNALNFFNRSTSDFMNRINMHRSLLDWRSLIPSLSSNPTPRSGRRATTSSGFTSPNLTDQHECYRVQHQQLYQAHSERISRVSWSKPYAEINNSDSMYKQFITSNIRLTSHKLSDHAHFINSTLFDANHYYDNYDRNGYVPVNQFPYRNNMLNGVLSTCNHDHNPSSANNANEFNRLKDMWINIAGPLLVGDVNRRMSPANTCTIHLQRKFKSCTFPSPVPLLSSTSYFNQSNSSYLIPTSNTIHHRLVVKDDKYSLNGLISSPTLIKLSTALESTIRNKLTTPMPITMAAKLSGSNELASMPDQLPTLVNSLPFSSLSSTLNVRSTLQSNNNDSESLPPSSSTLSVTTTADSQLPNSNNHCITQLNIFITTCTTCPKCKHYVYDEEIMAGWSTDENDYRTFCPFCKFYFIPQLSLRIFGDTCNDVDGNAGCSHSVKLQKHQRQSEEQFYASTSHSSNNISNVCDSNDDSVALVKPQSSIPLQSTSMGLMETTFSYLSPYVIRKSLETIIQNEGDECLHCQSFQHSLLNRHAQLTWNLVWLIYRLGLPTHLLDSLPMWLINYQAEQRMKFKTTQKNSSHRHHHDQPQS</sequence>
<dbReference type="Pfam" id="PF03456">
    <property type="entry name" value="uDENN"/>
    <property type="match status" value="1"/>
</dbReference>
<evidence type="ECO:0000256" key="1">
    <source>
        <dbReference type="ARBA" id="ARBA00022658"/>
    </source>
</evidence>
<dbReference type="InterPro" id="IPR037516">
    <property type="entry name" value="Tripartite_DENN"/>
</dbReference>
<dbReference type="InterPro" id="IPR043153">
    <property type="entry name" value="DENN_C"/>
</dbReference>
<proteinExistence type="predicted"/>
<evidence type="ECO:0008006" key="7">
    <source>
        <dbReference type="Google" id="ProtNLM"/>
    </source>
</evidence>
<dbReference type="InterPro" id="IPR005112">
    <property type="entry name" value="dDENN_dom"/>
</dbReference>
<dbReference type="Proteomes" id="UP001292079">
    <property type="component" value="Unassembled WGS sequence"/>
</dbReference>
<name>A0AAE1Z575_SCHME</name>
<accession>A0AAE1Z575</accession>
<protein>
    <recommendedName>
        <fullName evidence="7">C-myc promoter-binding protein</fullName>
    </recommendedName>
</protein>
<feature type="compositionally biased region" description="Low complexity" evidence="2">
    <location>
        <begin position="1834"/>
        <end position="1856"/>
    </location>
</feature>
<dbReference type="Gene3D" id="3.30.450.200">
    <property type="match status" value="1"/>
</dbReference>
<dbReference type="SMART" id="SM00800">
    <property type="entry name" value="uDENN"/>
    <property type="match status" value="1"/>
</dbReference>
<feature type="region of interest" description="Disordered" evidence="2">
    <location>
        <begin position="1341"/>
        <end position="1381"/>
    </location>
</feature>
<dbReference type="Gene3D" id="3.40.50.11500">
    <property type="match status" value="1"/>
</dbReference>
<dbReference type="GO" id="GO:0032483">
    <property type="term" value="P:regulation of Rab protein signal transduction"/>
    <property type="evidence" value="ECO:0007669"/>
    <property type="project" value="TreeGrafter"/>
</dbReference>
<dbReference type="InterPro" id="IPR023341">
    <property type="entry name" value="MABP"/>
</dbReference>
<dbReference type="SMART" id="SM00801">
    <property type="entry name" value="dDENN"/>
    <property type="match status" value="1"/>
</dbReference>
<dbReference type="Pfam" id="PF02141">
    <property type="entry name" value="DENN"/>
    <property type="match status" value="1"/>
</dbReference>
<dbReference type="PROSITE" id="PS51498">
    <property type="entry name" value="MABP"/>
    <property type="match status" value="1"/>
</dbReference>
<keyword evidence="6" id="KW-1185">Reference proteome</keyword>
<feature type="non-terminal residue" evidence="5">
    <location>
        <position position="2092"/>
    </location>
</feature>
<dbReference type="GO" id="GO:0005085">
    <property type="term" value="F:guanyl-nucleotide exchange factor activity"/>
    <property type="evidence" value="ECO:0007669"/>
    <property type="project" value="UniProtKB-KW"/>
</dbReference>
<keyword evidence="1" id="KW-0344">Guanine-nucleotide releasing factor</keyword>
<reference evidence="5" key="2">
    <citation type="journal article" date="2023" name="Infect Dis Poverty">
        <title>Chromosome-scale genome of the human blood fluke Schistosoma mekongi and its implications for public health.</title>
        <authorList>
            <person name="Zhou M."/>
            <person name="Xu L."/>
            <person name="Xu D."/>
            <person name="Chen W."/>
            <person name="Khan J."/>
            <person name="Hu Y."/>
            <person name="Huang H."/>
            <person name="Wei H."/>
            <person name="Zhang Y."/>
            <person name="Chusongsang P."/>
            <person name="Tanasarnprasert K."/>
            <person name="Hu X."/>
            <person name="Limpanont Y."/>
            <person name="Lv Z."/>
        </authorList>
    </citation>
    <scope>NUCLEOTIDE SEQUENCE</scope>
    <source>
        <strain evidence="5">LV_2022a</strain>
    </source>
</reference>
<feature type="domain" description="UDENN" evidence="3">
    <location>
        <begin position="243"/>
        <end position="737"/>
    </location>
</feature>
<feature type="domain" description="MABP" evidence="4">
    <location>
        <begin position="51"/>
        <end position="206"/>
    </location>
</feature>
<dbReference type="SMART" id="SM00799">
    <property type="entry name" value="DENN"/>
    <property type="match status" value="1"/>
</dbReference>
<evidence type="ECO:0000259" key="4">
    <source>
        <dbReference type="PROSITE" id="PS51498"/>
    </source>
</evidence>
<dbReference type="InterPro" id="IPR001194">
    <property type="entry name" value="cDENN_dom"/>
</dbReference>
<gene>
    <name evidence="5" type="ORF">MN116_008707</name>
</gene>
<feature type="region of interest" description="Disordered" evidence="2">
    <location>
        <begin position="1832"/>
        <end position="1856"/>
    </location>
</feature>
<reference evidence="5" key="1">
    <citation type="submission" date="2022-04" db="EMBL/GenBank/DDBJ databases">
        <authorList>
            <person name="Xu L."/>
            <person name="Lv Z."/>
        </authorList>
    </citation>
    <scope>NUCLEOTIDE SEQUENCE</scope>
    <source>
        <strain evidence="5">LV_2022a</strain>
    </source>
</reference>
<evidence type="ECO:0000256" key="2">
    <source>
        <dbReference type="SAM" id="MobiDB-lite"/>
    </source>
</evidence>